<dbReference type="AlphaFoldDB" id="A0A401Z5B1"/>
<feature type="compositionally biased region" description="Low complexity" evidence="1">
    <location>
        <begin position="131"/>
        <end position="153"/>
    </location>
</feature>
<feature type="region of interest" description="Disordered" evidence="1">
    <location>
        <begin position="1"/>
        <end position="81"/>
    </location>
</feature>
<evidence type="ECO:0000313" key="2">
    <source>
        <dbReference type="EMBL" id="GCE02025.1"/>
    </source>
</evidence>
<feature type="region of interest" description="Disordered" evidence="1">
    <location>
        <begin position="107"/>
        <end position="179"/>
    </location>
</feature>
<dbReference type="EMBL" id="BIFH01000056">
    <property type="protein sequence ID" value="GCE02025.1"/>
    <property type="molecule type" value="Genomic_DNA"/>
</dbReference>
<organism evidence="2 3">
    <name type="scientific">Embleya hyalina</name>
    <dbReference type="NCBI Taxonomy" id="516124"/>
    <lineage>
        <taxon>Bacteria</taxon>
        <taxon>Bacillati</taxon>
        <taxon>Actinomycetota</taxon>
        <taxon>Actinomycetes</taxon>
        <taxon>Kitasatosporales</taxon>
        <taxon>Streptomycetaceae</taxon>
        <taxon>Embleya</taxon>
    </lineage>
</organism>
<feature type="region of interest" description="Disordered" evidence="1">
    <location>
        <begin position="231"/>
        <end position="250"/>
    </location>
</feature>
<dbReference type="Proteomes" id="UP000286931">
    <property type="component" value="Unassembled WGS sequence"/>
</dbReference>
<comment type="caution">
    <text evidence="2">The sequence shown here is derived from an EMBL/GenBank/DDBJ whole genome shotgun (WGS) entry which is preliminary data.</text>
</comment>
<feature type="compositionally biased region" description="Basic residues" evidence="1">
    <location>
        <begin position="231"/>
        <end position="244"/>
    </location>
</feature>
<evidence type="ECO:0000256" key="1">
    <source>
        <dbReference type="SAM" id="MobiDB-lite"/>
    </source>
</evidence>
<evidence type="ECO:0000313" key="3">
    <source>
        <dbReference type="Proteomes" id="UP000286931"/>
    </source>
</evidence>
<name>A0A401Z5B1_9ACTN</name>
<accession>A0A401Z5B1</accession>
<reference evidence="2 3" key="1">
    <citation type="submission" date="2018-12" db="EMBL/GenBank/DDBJ databases">
        <title>Draft genome sequence of Embleya hyalina NBRC 13850T.</title>
        <authorList>
            <person name="Komaki H."/>
            <person name="Hosoyama A."/>
            <person name="Kimura A."/>
            <person name="Ichikawa N."/>
            <person name="Tamura T."/>
        </authorList>
    </citation>
    <scope>NUCLEOTIDE SEQUENCE [LARGE SCALE GENOMIC DNA]</scope>
    <source>
        <strain evidence="2 3">NBRC 13850</strain>
    </source>
</reference>
<keyword evidence="3" id="KW-1185">Reference proteome</keyword>
<gene>
    <name evidence="2" type="ORF">EHYA_09800</name>
</gene>
<proteinExistence type="predicted"/>
<sequence length="250" mass="27193">MCRKARLVQDSTGMSECRQHPRGYPGRAQSAGRAQRQLPGGVPTAPTHRGACRGHRDQQARPGRIGETGRHRPGQRVPQGAGQAARAVLLVRGEHRAHRLPIGGDRVYRRQPLGRGHRVGRPRRRDEHRPTGGAQLRAGRGAARAAHGQHQVGPCREHPTPFHAPKLARPAPKRTGRTRNHPIRSWRAVADGLRAWAAPGAGATPDRPGTCRCAPWSSCCPGTAGRCSARRSRRAAAGRRRPARRCAACR</sequence>
<protein>
    <submittedName>
        <fullName evidence="2">Uncharacterized protein</fullName>
    </submittedName>
</protein>